<dbReference type="Pfam" id="PF11868">
    <property type="entry name" value="DUF3388"/>
    <property type="match status" value="1"/>
</dbReference>
<dbReference type="AlphaFoldDB" id="A0A292YTF6"/>
<dbReference type="CDD" id="cd02116">
    <property type="entry name" value="ACT"/>
    <property type="match status" value="1"/>
</dbReference>
<dbReference type="EMBL" id="BDUF01000109">
    <property type="protein sequence ID" value="GAX91714.1"/>
    <property type="molecule type" value="Genomic_DNA"/>
</dbReference>
<gene>
    <name evidence="2" type="ORF">EFBL_3404</name>
</gene>
<dbReference type="InterPro" id="IPR024514">
    <property type="entry name" value="DUF3388"/>
</dbReference>
<name>A0A292YTF6_9BACL</name>
<accession>A0A292YTF6</accession>
<reference evidence="3" key="1">
    <citation type="submission" date="2017-07" db="EMBL/GenBank/DDBJ databases">
        <title>Draft genome sequence of Effusibacillus lacus strain skLN1.</title>
        <authorList>
            <person name="Watanabe M."/>
            <person name="Kojima H."/>
            <person name="Fukui M."/>
        </authorList>
    </citation>
    <scope>NUCLEOTIDE SEQUENCE [LARGE SCALE GENOMIC DNA]</scope>
    <source>
        <strain evidence="3">skLN1</strain>
    </source>
</reference>
<dbReference type="Proteomes" id="UP000217785">
    <property type="component" value="Unassembled WGS sequence"/>
</dbReference>
<dbReference type="InterPro" id="IPR045865">
    <property type="entry name" value="ACT-like_dom_sf"/>
</dbReference>
<evidence type="ECO:0000313" key="2">
    <source>
        <dbReference type="EMBL" id="GAX91714.1"/>
    </source>
</evidence>
<comment type="caution">
    <text evidence="2">The sequence shown here is derived from an EMBL/GenBank/DDBJ whole genome shotgun (WGS) entry which is preliminary data.</text>
</comment>
<sequence length="241" mass="27540">MEEWFLEYHIHKNRPGLLGDIASLLGMLSINIVTIGGAEGINRILLRTDDTQKISILRSMLRTIENITVTALRQPTLPDRLALRHGRFIRSESEHNKTYRFSRDELGILIDFLGELLKREGNQVIGVKGMPKVGKTEAIIAACVYSSKRWTFISSTMIRQSARTRLYPVEREPDNIVFLLDGSMTARASEDHHRVVKEVMDMDVPKVIENPDMFIQQGDYTLDIFDRIIELYSTGETFTEG</sequence>
<dbReference type="RefSeq" id="WP_096183776.1">
    <property type="nucleotide sequence ID" value="NZ_BDUF01000109.1"/>
</dbReference>
<keyword evidence="3" id="KW-1185">Reference proteome</keyword>
<evidence type="ECO:0000313" key="3">
    <source>
        <dbReference type="Proteomes" id="UP000217785"/>
    </source>
</evidence>
<evidence type="ECO:0000259" key="1">
    <source>
        <dbReference type="Pfam" id="PF11868"/>
    </source>
</evidence>
<protein>
    <recommendedName>
        <fullName evidence="1">DUF3388 domain-containing protein</fullName>
    </recommendedName>
</protein>
<proteinExistence type="predicted"/>
<dbReference type="SUPFAM" id="SSF55021">
    <property type="entry name" value="ACT-like"/>
    <property type="match status" value="1"/>
</dbReference>
<organism evidence="2 3">
    <name type="scientific">Effusibacillus lacus</name>
    <dbReference type="NCBI Taxonomy" id="1348429"/>
    <lineage>
        <taxon>Bacteria</taxon>
        <taxon>Bacillati</taxon>
        <taxon>Bacillota</taxon>
        <taxon>Bacilli</taxon>
        <taxon>Bacillales</taxon>
        <taxon>Alicyclobacillaceae</taxon>
        <taxon>Effusibacillus</taxon>
    </lineage>
</organism>
<dbReference type="InterPro" id="IPR016784">
    <property type="entry name" value="UCP021288_ACT"/>
</dbReference>
<dbReference type="OrthoDB" id="2372367at2"/>
<dbReference type="PIRSF" id="PIRSF021288">
    <property type="entry name" value="UCP021288_ACT"/>
    <property type="match status" value="1"/>
</dbReference>
<feature type="domain" description="DUF3388" evidence="1">
    <location>
        <begin position="69"/>
        <end position="234"/>
    </location>
</feature>